<keyword evidence="6 9" id="KW-0862">Zinc</keyword>
<proteinExistence type="inferred from homology"/>
<feature type="active site" description="Nucleophile" evidence="9">
    <location>
        <position position="332"/>
    </location>
</feature>
<protein>
    <recommendedName>
        <fullName evidence="9">GTP cyclohydrolase-2</fullName>
        <ecNumber evidence="9">3.5.4.25</ecNumber>
    </recommendedName>
    <alternativeName>
        <fullName evidence="9">GTP cyclohydrolase II</fullName>
    </alternativeName>
</protein>
<keyword evidence="2 9" id="KW-0686">Riboflavin biosynthesis</keyword>
<dbReference type="InterPro" id="IPR036144">
    <property type="entry name" value="RibA-like_sf"/>
</dbReference>
<dbReference type="GO" id="GO:0003935">
    <property type="term" value="F:GTP cyclohydrolase II activity"/>
    <property type="evidence" value="ECO:0007669"/>
    <property type="project" value="UniProtKB-UniRule"/>
</dbReference>
<dbReference type="InterPro" id="IPR032677">
    <property type="entry name" value="GTP_cyclohydro_II"/>
</dbReference>
<dbReference type="SUPFAM" id="SSF142695">
    <property type="entry name" value="RibA-like"/>
    <property type="match status" value="1"/>
</dbReference>
<comment type="function">
    <text evidence="9">Catalyzes the conversion of GTP to 2,5-diamino-6-ribosylamino-4(3H)-pyrimidinone 5'-phosphate (DARP), formate and pyrophosphate.</text>
</comment>
<keyword evidence="4 9" id="KW-0547">Nucleotide-binding</keyword>
<evidence type="ECO:0000256" key="2">
    <source>
        <dbReference type="ARBA" id="ARBA00022619"/>
    </source>
</evidence>
<reference evidence="12 13" key="1">
    <citation type="submission" date="2016-10" db="EMBL/GenBank/DDBJ databases">
        <authorList>
            <person name="Varghese N."/>
            <person name="Submissions S."/>
        </authorList>
    </citation>
    <scope>NUCLEOTIDE SEQUENCE [LARGE SCALE GENOMIC DNA]</scope>
    <source>
        <strain evidence="12 13">DSM 18839</strain>
    </source>
</reference>
<dbReference type="FunFam" id="3.40.50.10990:FF:000002">
    <property type="entry name" value="GTP cyclohydrolase-2"/>
    <property type="match status" value="1"/>
</dbReference>
<evidence type="ECO:0000256" key="8">
    <source>
        <dbReference type="ARBA" id="ARBA00049295"/>
    </source>
</evidence>
<feature type="binding site" evidence="9">
    <location>
        <position position="318"/>
    </location>
    <ligand>
        <name>GTP</name>
        <dbReference type="ChEBI" id="CHEBI:37565"/>
    </ligand>
</feature>
<comment type="caution">
    <text evidence="12">The sequence shown here is derived from an EMBL/GenBank/DDBJ whole genome shotgun (WGS) entry which is preliminary data.</text>
</comment>
<dbReference type="OrthoDB" id="9793111at2"/>
<feature type="binding site" evidence="9">
    <location>
        <position position="274"/>
    </location>
    <ligand>
        <name>GTP</name>
        <dbReference type="ChEBI" id="CHEBI:37565"/>
    </ligand>
</feature>
<dbReference type="GO" id="GO:0005829">
    <property type="term" value="C:cytosol"/>
    <property type="evidence" value="ECO:0007669"/>
    <property type="project" value="TreeGrafter"/>
</dbReference>
<feature type="binding site" evidence="9">
    <location>
        <begin position="296"/>
        <end position="298"/>
    </location>
    <ligand>
        <name>GTP</name>
        <dbReference type="ChEBI" id="CHEBI:37565"/>
    </ligand>
</feature>
<evidence type="ECO:0000256" key="1">
    <source>
        <dbReference type="ARBA" id="ARBA00004853"/>
    </source>
</evidence>
<evidence type="ECO:0000256" key="10">
    <source>
        <dbReference type="SAM" id="MobiDB-lite"/>
    </source>
</evidence>
<comment type="cofactor">
    <cofactor evidence="9">
        <name>Zn(2+)</name>
        <dbReference type="ChEBI" id="CHEBI:29105"/>
    </cofactor>
    <text evidence="9">Binds 1 zinc ion per subunit.</text>
</comment>
<dbReference type="HAMAP" id="MF_00179">
    <property type="entry name" value="RibA"/>
    <property type="match status" value="1"/>
</dbReference>
<evidence type="ECO:0000256" key="3">
    <source>
        <dbReference type="ARBA" id="ARBA00022723"/>
    </source>
</evidence>
<evidence type="ECO:0000256" key="4">
    <source>
        <dbReference type="ARBA" id="ARBA00022741"/>
    </source>
</evidence>
<sequence length="398" mass="41899">MPDDRDPSAGATPALTQPSPEAAANARPFVRATGQLAVDRAIAELRRGGLVAIRAGRDLDRLAVAAGSEMATRELMGQMSAIAGSEPRVVLTRNRAAVLGSGTEAPAVSVALGNALDVDAVLDLADPTRKSGIPAGLTALPERADTPATAAVKLVKLARLLPSALVASVHGISASTMTAWARERALLVVDAGEIERFAETSAHRLIRAASARVPLADAEHCELTAFRPMDGGTEHVAIRIGAPDGDAGPVLIRIHSSCLTGDLLGSLRCDCGDQLRGAIREIEQAGGGVLLYLAQEGRDIGLINKLRAYTLQDLGADTVDANTTLGFDDDERVYFPAAEMLRQLGIGRVRLMTNNPSKVEQLAACGVEVVERVPHIFASNRHNERYLATKASRSGHLF</sequence>
<evidence type="ECO:0000256" key="9">
    <source>
        <dbReference type="HAMAP-Rule" id="MF_00179"/>
    </source>
</evidence>
<dbReference type="Proteomes" id="UP000198615">
    <property type="component" value="Unassembled WGS sequence"/>
</dbReference>
<dbReference type="CDD" id="cd00641">
    <property type="entry name" value="GTP_cyclohydro2"/>
    <property type="match status" value="1"/>
</dbReference>
<dbReference type="RefSeq" id="WP_028796100.1">
    <property type="nucleotide sequence ID" value="NZ_FNBW01000010.1"/>
</dbReference>
<feature type="binding site" evidence="9">
    <location>
        <begin position="253"/>
        <end position="257"/>
    </location>
    <ligand>
        <name>GTP</name>
        <dbReference type="ChEBI" id="CHEBI:37565"/>
    </ligand>
</feature>
<dbReference type="EC" id="3.5.4.25" evidence="9"/>
<feature type="domain" description="GTP cyclohydrolase II" evidence="11">
    <location>
        <begin position="209"/>
        <end position="374"/>
    </location>
</feature>
<dbReference type="GO" id="GO:0005525">
    <property type="term" value="F:GTP binding"/>
    <property type="evidence" value="ECO:0007669"/>
    <property type="project" value="UniProtKB-KW"/>
</dbReference>
<dbReference type="PANTHER" id="PTHR21327">
    <property type="entry name" value="GTP CYCLOHYDROLASE II-RELATED"/>
    <property type="match status" value="1"/>
</dbReference>
<comment type="similarity">
    <text evidence="9">Belongs to the GTP cyclohydrolase II family.</text>
</comment>
<feature type="binding site" evidence="9">
    <location>
        <position position="358"/>
    </location>
    <ligand>
        <name>GTP</name>
        <dbReference type="ChEBI" id="CHEBI:37565"/>
    </ligand>
</feature>
<dbReference type="Pfam" id="PF00925">
    <property type="entry name" value="GTP_cyclohydro2"/>
    <property type="match status" value="1"/>
</dbReference>
<dbReference type="NCBIfam" id="TIGR00505">
    <property type="entry name" value="ribA"/>
    <property type="match status" value="1"/>
</dbReference>
<feature type="binding site" evidence="9">
    <location>
        <position position="353"/>
    </location>
    <ligand>
        <name>GTP</name>
        <dbReference type="ChEBI" id="CHEBI:37565"/>
    </ligand>
</feature>
<feature type="active site" description="Proton acceptor" evidence="9">
    <location>
        <position position="330"/>
    </location>
</feature>
<evidence type="ECO:0000256" key="5">
    <source>
        <dbReference type="ARBA" id="ARBA00022801"/>
    </source>
</evidence>
<feature type="region of interest" description="Disordered" evidence="10">
    <location>
        <begin position="1"/>
        <end position="23"/>
    </location>
</feature>
<dbReference type="AlphaFoldDB" id="A0A8G2BL86"/>
<keyword evidence="13" id="KW-1185">Reference proteome</keyword>
<dbReference type="InterPro" id="IPR000926">
    <property type="entry name" value="RibA"/>
</dbReference>
<dbReference type="UniPathway" id="UPA00275">
    <property type="reaction ID" value="UER00400"/>
</dbReference>
<evidence type="ECO:0000313" key="13">
    <source>
        <dbReference type="Proteomes" id="UP000198615"/>
    </source>
</evidence>
<accession>A0A8G2BL86</accession>
<dbReference type="EMBL" id="FNBW01000010">
    <property type="protein sequence ID" value="SDG12079.1"/>
    <property type="molecule type" value="Genomic_DNA"/>
</dbReference>
<feature type="binding site" evidence="9">
    <location>
        <position position="271"/>
    </location>
    <ligand>
        <name>Zn(2+)</name>
        <dbReference type="ChEBI" id="CHEBI:29105"/>
        <note>catalytic</note>
    </ligand>
</feature>
<gene>
    <name evidence="9" type="primary">ribA</name>
    <name evidence="12" type="ORF">SAMN05660686_03462</name>
</gene>
<dbReference type="GO" id="GO:0009231">
    <property type="term" value="P:riboflavin biosynthetic process"/>
    <property type="evidence" value="ECO:0007669"/>
    <property type="project" value="UniProtKB-UniRule"/>
</dbReference>
<name>A0A8G2BL86_9PROT</name>
<dbReference type="PANTHER" id="PTHR21327:SF18">
    <property type="entry name" value="3,4-DIHYDROXY-2-BUTANONE 4-PHOSPHATE SYNTHASE"/>
    <property type="match status" value="1"/>
</dbReference>
<evidence type="ECO:0000256" key="7">
    <source>
        <dbReference type="ARBA" id="ARBA00023134"/>
    </source>
</evidence>
<dbReference type="NCBIfam" id="NF001591">
    <property type="entry name" value="PRK00393.1"/>
    <property type="match status" value="1"/>
</dbReference>
<evidence type="ECO:0000313" key="12">
    <source>
        <dbReference type="EMBL" id="SDG12079.1"/>
    </source>
</evidence>
<evidence type="ECO:0000256" key="6">
    <source>
        <dbReference type="ARBA" id="ARBA00022833"/>
    </source>
</evidence>
<dbReference type="Gene3D" id="3.40.50.10990">
    <property type="entry name" value="GTP cyclohydrolase II"/>
    <property type="match status" value="1"/>
</dbReference>
<evidence type="ECO:0000259" key="11">
    <source>
        <dbReference type="Pfam" id="PF00925"/>
    </source>
</evidence>
<comment type="catalytic activity">
    <reaction evidence="8 9">
        <text>GTP + 4 H2O = 2,5-diamino-6-hydroxy-4-(5-phosphoribosylamino)-pyrimidine + formate + 2 phosphate + 3 H(+)</text>
        <dbReference type="Rhea" id="RHEA:23704"/>
        <dbReference type="ChEBI" id="CHEBI:15377"/>
        <dbReference type="ChEBI" id="CHEBI:15378"/>
        <dbReference type="ChEBI" id="CHEBI:15740"/>
        <dbReference type="ChEBI" id="CHEBI:37565"/>
        <dbReference type="ChEBI" id="CHEBI:43474"/>
        <dbReference type="ChEBI" id="CHEBI:58614"/>
        <dbReference type="EC" id="3.5.4.25"/>
    </reaction>
</comment>
<feature type="binding site" evidence="9">
    <location>
        <position position="269"/>
    </location>
    <ligand>
        <name>Zn(2+)</name>
        <dbReference type="ChEBI" id="CHEBI:29105"/>
        <note>catalytic</note>
    </ligand>
</feature>
<feature type="binding site" evidence="9">
    <location>
        <position position="258"/>
    </location>
    <ligand>
        <name>Zn(2+)</name>
        <dbReference type="ChEBI" id="CHEBI:29105"/>
        <note>catalytic</note>
    </ligand>
</feature>
<keyword evidence="3 9" id="KW-0479">Metal-binding</keyword>
<organism evidence="12 13">
    <name type="scientific">Thalassobaculum litoreum DSM 18839</name>
    <dbReference type="NCBI Taxonomy" id="1123362"/>
    <lineage>
        <taxon>Bacteria</taxon>
        <taxon>Pseudomonadati</taxon>
        <taxon>Pseudomonadota</taxon>
        <taxon>Alphaproteobacteria</taxon>
        <taxon>Rhodospirillales</taxon>
        <taxon>Thalassobaculaceae</taxon>
        <taxon>Thalassobaculum</taxon>
    </lineage>
</organism>
<keyword evidence="5 9" id="KW-0378">Hydrolase</keyword>
<comment type="pathway">
    <text evidence="1 9">Cofactor biosynthesis; riboflavin biosynthesis; 5-amino-6-(D-ribitylamino)uracil from GTP: step 1/4.</text>
</comment>
<dbReference type="GO" id="GO:0008270">
    <property type="term" value="F:zinc ion binding"/>
    <property type="evidence" value="ECO:0007669"/>
    <property type="project" value="UniProtKB-UniRule"/>
</dbReference>
<keyword evidence="7 9" id="KW-0342">GTP-binding</keyword>